<feature type="domain" description="AN1-type" evidence="5">
    <location>
        <begin position="62"/>
        <end position="110"/>
    </location>
</feature>
<reference evidence="6 8" key="2">
    <citation type="journal article" date="2013" name="Nature">
        <title>Insights into bilaterian evolution from three spiralian genomes.</title>
        <authorList>
            <person name="Simakov O."/>
            <person name="Marletaz F."/>
            <person name="Cho S.J."/>
            <person name="Edsinger-Gonzales E."/>
            <person name="Havlak P."/>
            <person name="Hellsten U."/>
            <person name="Kuo D.H."/>
            <person name="Larsson T."/>
            <person name="Lv J."/>
            <person name="Arendt D."/>
            <person name="Savage R."/>
            <person name="Osoegawa K."/>
            <person name="de Jong P."/>
            <person name="Grimwood J."/>
            <person name="Chapman J.A."/>
            <person name="Shapiro H."/>
            <person name="Aerts A."/>
            <person name="Otillar R.P."/>
            <person name="Terry A.Y."/>
            <person name="Boore J.L."/>
            <person name="Grigoriev I.V."/>
            <person name="Lindberg D.R."/>
            <person name="Seaver E.C."/>
            <person name="Weisblat D.A."/>
            <person name="Putnam N.H."/>
            <person name="Rokhsar D.S."/>
        </authorList>
    </citation>
    <scope>NUCLEOTIDE SEQUENCE</scope>
</reference>
<dbReference type="Gene3D" id="4.10.1110.10">
    <property type="entry name" value="AN1-like Zinc finger"/>
    <property type="match status" value="2"/>
</dbReference>
<evidence type="ECO:0000256" key="1">
    <source>
        <dbReference type="ARBA" id="ARBA00022723"/>
    </source>
</evidence>
<dbReference type="GO" id="GO:0005737">
    <property type="term" value="C:cytoplasm"/>
    <property type="evidence" value="ECO:0000318"/>
    <property type="project" value="GO_Central"/>
</dbReference>
<organism evidence="7 8">
    <name type="scientific">Helobdella robusta</name>
    <name type="common">Californian leech</name>
    <dbReference type="NCBI Taxonomy" id="6412"/>
    <lineage>
        <taxon>Eukaryota</taxon>
        <taxon>Metazoa</taxon>
        <taxon>Spiralia</taxon>
        <taxon>Lophotrochozoa</taxon>
        <taxon>Annelida</taxon>
        <taxon>Clitellata</taxon>
        <taxon>Hirudinea</taxon>
        <taxon>Rhynchobdellida</taxon>
        <taxon>Glossiphoniidae</taxon>
        <taxon>Helobdella</taxon>
    </lineage>
</organism>
<protein>
    <recommendedName>
        <fullName evidence="5">AN1-type domain-containing protein</fullName>
    </recommendedName>
</protein>
<proteinExistence type="predicted"/>
<dbReference type="InterPro" id="IPR035896">
    <property type="entry name" value="AN1-like_Znf"/>
</dbReference>
<dbReference type="CTD" id="20198143"/>
<dbReference type="OMA" id="RQYCLKH"/>
<dbReference type="PANTHER" id="PTHR14677">
    <property type="entry name" value="ARSENITE INDUCUBLE RNA ASSOCIATED PROTEIN AIP-1-RELATED"/>
    <property type="match status" value="1"/>
</dbReference>
<dbReference type="HOGENOM" id="CLU_052358_0_0_1"/>
<dbReference type="STRING" id="6412.T1ENJ3"/>
<gene>
    <name evidence="7" type="primary">20198143</name>
    <name evidence="6" type="ORF">HELRODRAFT_159053</name>
</gene>
<accession>T1ENJ3</accession>
<evidence type="ECO:0000256" key="3">
    <source>
        <dbReference type="ARBA" id="ARBA00022833"/>
    </source>
</evidence>
<dbReference type="PANTHER" id="PTHR14677:SF37">
    <property type="entry name" value="AN1-TYPE ZINC FINGER PROTEIN 1"/>
    <property type="match status" value="1"/>
</dbReference>
<dbReference type="GO" id="GO:0008270">
    <property type="term" value="F:zinc ion binding"/>
    <property type="evidence" value="ECO:0007669"/>
    <property type="project" value="UniProtKB-KW"/>
</dbReference>
<dbReference type="SMART" id="SM00154">
    <property type="entry name" value="ZnF_AN1"/>
    <property type="match status" value="2"/>
</dbReference>
<keyword evidence="3" id="KW-0862">Zinc</keyword>
<reference evidence="7" key="3">
    <citation type="submission" date="2015-06" db="UniProtKB">
        <authorList>
            <consortium name="EnsemblMetazoa"/>
        </authorList>
    </citation>
    <scope>IDENTIFICATION</scope>
</reference>
<evidence type="ECO:0000313" key="7">
    <source>
        <dbReference type="EnsemblMetazoa" id="HelroP159053"/>
    </source>
</evidence>
<name>T1ENJ3_HELRO</name>
<keyword evidence="1" id="KW-0479">Metal-binding</keyword>
<keyword evidence="8" id="KW-1185">Reference proteome</keyword>
<dbReference type="InterPro" id="IPR000058">
    <property type="entry name" value="Znf_AN1"/>
</dbReference>
<feature type="domain" description="AN1-type" evidence="5">
    <location>
        <begin position="4"/>
        <end position="52"/>
    </location>
</feature>
<dbReference type="EMBL" id="KB095811">
    <property type="protein sequence ID" value="ESO12505.1"/>
    <property type="molecule type" value="Genomic_DNA"/>
</dbReference>
<dbReference type="PROSITE" id="PS51039">
    <property type="entry name" value="ZF_AN1"/>
    <property type="match status" value="2"/>
</dbReference>
<dbReference type="Pfam" id="PF01428">
    <property type="entry name" value="zf-AN1"/>
    <property type="match status" value="2"/>
</dbReference>
<dbReference type="KEGG" id="hro:HELRODRAFT_159053"/>
<dbReference type="OrthoDB" id="431929at2759"/>
<dbReference type="SUPFAM" id="SSF118310">
    <property type="entry name" value="AN1-like Zinc finger"/>
    <property type="match status" value="2"/>
</dbReference>
<reference evidence="8" key="1">
    <citation type="submission" date="2012-12" db="EMBL/GenBank/DDBJ databases">
        <authorList>
            <person name="Hellsten U."/>
            <person name="Grimwood J."/>
            <person name="Chapman J.A."/>
            <person name="Shapiro H."/>
            <person name="Aerts A."/>
            <person name="Otillar R.P."/>
            <person name="Terry A.Y."/>
            <person name="Boore J.L."/>
            <person name="Simakov O."/>
            <person name="Marletaz F."/>
            <person name="Cho S.-J."/>
            <person name="Edsinger-Gonzales E."/>
            <person name="Havlak P."/>
            <person name="Kuo D.-H."/>
            <person name="Larsson T."/>
            <person name="Lv J."/>
            <person name="Arendt D."/>
            <person name="Savage R."/>
            <person name="Osoegawa K."/>
            <person name="de Jong P."/>
            <person name="Lindberg D.R."/>
            <person name="Seaver E.C."/>
            <person name="Weisblat D.A."/>
            <person name="Putnam N.H."/>
            <person name="Grigoriev I.V."/>
            <person name="Rokhsar D.S."/>
        </authorList>
    </citation>
    <scope>NUCLEOTIDE SEQUENCE</scope>
</reference>
<dbReference type="InParanoid" id="T1ENJ3"/>
<evidence type="ECO:0000313" key="8">
    <source>
        <dbReference type="Proteomes" id="UP000015101"/>
    </source>
</evidence>
<keyword evidence="2 4" id="KW-0863">Zinc-finger</keyword>
<evidence type="ECO:0000313" key="6">
    <source>
        <dbReference type="EMBL" id="ESO12505.1"/>
    </source>
</evidence>
<dbReference type="Pfam" id="PF25327">
    <property type="entry name" value="UBL_ZFAND1"/>
    <property type="match status" value="1"/>
</dbReference>
<dbReference type="Proteomes" id="UP000015101">
    <property type="component" value="Unassembled WGS sequence"/>
</dbReference>
<evidence type="ECO:0000256" key="2">
    <source>
        <dbReference type="ARBA" id="ARBA00022771"/>
    </source>
</evidence>
<sequence length="252" mass="28934">MAELKIGDHCSLKECHLLDFLPLECDKCHLSFCKIHIYYINHNCQSFSSEISDCGAVRNNSSSISYDCSFRDCTQKELIEIICECCGQIFCLQHRHPQDHKCPEKPTNRDKKAKTAKLVDSLSFDKVKNTKFTKPLNSRSANTTAKIALMKIKLKAKGDTGLPVDDRIYFDVMFEDSHHYVFFDKCWSIGKCLDQLAKTLKIDYQRRNLSKLHLFADLESNNNMELPLDEKLVNLMSQGTLFSGETLTLKYV</sequence>
<evidence type="ECO:0000256" key="4">
    <source>
        <dbReference type="PROSITE-ProRule" id="PRU00449"/>
    </source>
</evidence>
<dbReference type="GeneID" id="20198143"/>
<dbReference type="InterPro" id="IPR057358">
    <property type="entry name" value="UBL_ZFAND1-like"/>
</dbReference>
<dbReference type="AlphaFoldDB" id="T1ENJ3"/>
<dbReference type="EnsemblMetazoa" id="HelroT159053">
    <property type="protein sequence ID" value="HelroP159053"/>
    <property type="gene ID" value="HelroG159053"/>
</dbReference>
<dbReference type="RefSeq" id="XP_009009225.1">
    <property type="nucleotide sequence ID" value="XM_009010977.1"/>
</dbReference>
<evidence type="ECO:0000259" key="5">
    <source>
        <dbReference type="PROSITE" id="PS51039"/>
    </source>
</evidence>
<dbReference type="eggNOG" id="KOG3183">
    <property type="taxonomic scope" value="Eukaryota"/>
</dbReference>
<dbReference type="EMBL" id="AMQM01000180">
    <property type="status" value="NOT_ANNOTATED_CDS"/>
    <property type="molecule type" value="Genomic_DNA"/>
</dbReference>